<organism evidence="5 6">
    <name type="scientific">Giesbergeria sinuosa</name>
    <dbReference type="NCBI Taxonomy" id="80883"/>
    <lineage>
        <taxon>Bacteria</taxon>
        <taxon>Pseudomonadati</taxon>
        <taxon>Pseudomonadota</taxon>
        <taxon>Betaproteobacteria</taxon>
        <taxon>Burkholderiales</taxon>
        <taxon>Comamonadaceae</taxon>
        <taxon>Giesbergeria</taxon>
    </lineage>
</organism>
<dbReference type="Gene3D" id="3.60.40.10">
    <property type="entry name" value="PPM-type phosphatase domain"/>
    <property type="match status" value="1"/>
</dbReference>
<gene>
    <name evidence="5" type="ORF">ACFO6X_00090</name>
</gene>
<feature type="domain" description="HAMP" evidence="3">
    <location>
        <begin position="334"/>
        <end position="386"/>
    </location>
</feature>
<dbReference type="GO" id="GO:0004722">
    <property type="term" value="F:protein serine/threonine phosphatase activity"/>
    <property type="evidence" value="ECO:0007669"/>
    <property type="project" value="UniProtKB-EC"/>
</dbReference>
<accession>A0ABV9Q8Q1</accession>
<dbReference type="SUPFAM" id="SSF81606">
    <property type="entry name" value="PP2C-like"/>
    <property type="match status" value="1"/>
</dbReference>
<dbReference type="RefSeq" id="WP_382428819.1">
    <property type="nucleotide sequence ID" value="NZ_JBHSHJ010000001.1"/>
</dbReference>
<reference evidence="6" key="1">
    <citation type="journal article" date="2019" name="Int. J. Syst. Evol. Microbiol.">
        <title>The Global Catalogue of Microorganisms (GCM) 10K type strain sequencing project: providing services to taxonomists for standard genome sequencing and annotation.</title>
        <authorList>
            <consortium name="The Broad Institute Genomics Platform"/>
            <consortium name="The Broad Institute Genome Sequencing Center for Infectious Disease"/>
            <person name="Wu L."/>
            <person name="Ma J."/>
        </authorList>
    </citation>
    <scope>NUCLEOTIDE SEQUENCE [LARGE SCALE GENOMIC DNA]</scope>
    <source>
        <strain evidence="6">CCUG 49452</strain>
    </source>
</reference>
<keyword evidence="1 5" id="KW-0378">Hydrolase</keyword>
<keyword evidence="6" id="KW-1185">Reference proteome</keyword>
<dbReference type="PANTHER" id="PTHR43156">
    <property type="entry name" value="STAGE II SPORULATION PROTEIN E-RELATED"/>
    <property type="match status" value="1"/>
</dbReference>
<keyword evidence="2" id="KW-0472">Membrane</keyword>
<sequence>MQRPLDSLWASRAARLALRLFAPAIWLSGRLTFSRKYLLIGIVVLLAMASLSMPLWQQARQARETADTERAGLRAFAAQAEVLAQMVQLRDQAVRGTTLTSLPQVTQALTPLAPPPLATPDGPWAQLHNRWQQVQQLDSSATPQRRFAVLNGAINAMLGVVQSSARVYRLNVDPELDATFELLTSRLPLVLDTLGKQQDALTLNTGDMASYALGAQVVLTESMPGLKAGVAQLMAHHPTASAVPTPLEALLVGIVAQQDAADKTLDNPDALDELRQLAHNNQQRARELLQALTHTADAHLLERITRLKHTQWTIAALLVGALAAIAYLFVGIYLSTLHSLRSLSKGTDAFCAGRLDTRIQIDTQDELVLVARNFNTVAGEFGRLLDVIREQNESRERELETQVQARTAELAEKNEQLRAVGDRVQEELNLARAMQLAILPQQFPDEASWAVHAIMFPARELGGDFYDGFMLPDGRYGILVADVSGKGVGAAFFMAVSRTVLLDLAMTGQPPHQVLAQANDLLCERNPMDLFVTACYGIFDPRDGSLSYASAGHHPPLLRQAHGEVQVLPSVHDLALAVFPDMRYLDQHITLAPGDTLVLYTDGVTEAFSPANEAYGDARLHHWLVQAQPEQGPAALVAALVRDVEQFVNGAEASDDLTCLILCRK</sequence>
<dbReference type="SMART" id="SM00331">
    <property type="entry name" value="PP2C_SIG"/>
    <property type="match status" value="1"/>
</dbReference>
<dbReference type="PROSITE" id="PS51746">
    <property type="entry name" value="PPM_2"/>
    <property type="match status" value="1"/>
</dbReference>
<name>A0ABV9Q8Q1_9BURK</name>
<dbReference type="Gene3D" id="6.10.340.10">
    <property type="match status" value="1"/>
</dbReference>
<dbReference type="Proteomes" id="UP001596001">
    <property type="component" value="Unassembled WGS sequence"/>
</dbReference>
<dbReference type="CDD" id="cd06225">
    <property type="entry name" value="HAMP"/>
    <property type="match status" value="1"/>
</dbReference>
<evidence type="ECO:0000256" key="1">
    <source>
        <dbReference type="ARBA" id="ARBA00022801"/>
    </source>
</evidence>
<feature type="transmembrane region" description="Helical" evidence="2">
    <location>
        <begin position="312"/>
        <end position="334"/>
    </location>
</feature>
<protein>
    <submittedName>
        <fullName evidence="5">PP2C family protein-serine/threonine phosphatase</fullName>
        <ecNumber evidence="5">3.1.3.16</ecNumber>
    </submittedName>
</protein>
<dbReference type="EC" id="3.1.3.16" evidence="5"/>
<evidence type="ECO:0000256" key="2">
    <source>
        <dbReference type="SAM" id="Phobius"/>
    </source>
</evidence>
<dbReference type="Pfam" id="PF00672">
    <property type="entry name" value="HAMP"/>
    <property type="match status" value="1"/>
</dbReference>
<dbReference type="EMBL" id="JBHSHJ010000001">
    <property type="protein sequence ID" value="MFC4787398.1"/>
    <property type="molecule type" value="Genomic_DNA"/>
</dbReference>
<dbReference type="PANTHER" id="PTHR43156:SF2">
    <property type="entry name" value="STAGE II SPORULATION PROTEIN E"/>
    <property type="match status" value="1"/>
</dbReference>
<evidence type="ECO:0000313" key="5">
    <source>
        <dbReference type="EMBL" id="MFC4787398.1"/>
    </source>
</evidence>
<evidence type="ECO:0000313" key="6">
    <source>
        <dbReference type="Proteomes" id="UP001596001"/>
    </source>
</evidence>
<dbReference type="InterPro" id="IPR036457">
    <property type="entry name" value="PPM-type-like_dom_sf"/>
</dbReference>
<proteinExistence type="predicted"/>
<evidence type="ECO:0000259" key="4">
    <source>
        <dbReference type="PROSITE" id="PS51746"/>
    </source>
</evidence>
<feature type="transmembrane region" description="Helical" evidence="2">
    <location>
        <begin position="37"/>
        <end position="56"/>
    </location>
</feature>
<dbReference type="Pfam" id="PF07228">
    <property type="entry name" value="SpoIIE"/>
    <property type="match status" value="1"/>
</dbReference>
<dbReference type="InterPro" id="IPR052016">
    <property type="entry name" value="Bact_Sigma-Reg"/>
</dbReference>
<dbReference type="PROSITE" id="PS50885">
    <property type="entry name" value="HAMP"/>
    <property type="match status" value="1"/>
</dbReference>
<dbReference type="InterPro" id="IPR001932">
    <property type="entry name" value="PPM-type_phosphatase-like_dom"/>
</dbReference>
<dbReference type="InterPro" id="IPR003660">
    <property type="entry name" value="HAMP_dom"/>
</dbReference>
<keyword evidence="2" id="KW-1133">Transmembrane helix</keyword>
<evidence type="ECO:0000259" key="3">
    <source>
        <dbReference type="PROSITE" id="PS50885"/>
    </source>
</evidence>
<keyword evidence="2" id="KW-0812">Transmembrane</keyword>
<comment type="caution">
    <text evidence="5">The sequence shown here is derived from an EMBL/GenBank/DDBJ whole genome shotgun (WGS) entry which is preliminary data.</text>
</comment>
<feature type="domain" description="PPM-type phosphatase" evidence="4">
    <location>
        <begin position="448"/>
        <end position="664"/>
    </location>
</feature>